<accession>A0A6C0FBU7</accession>
<evidence type="ECO:0000313" key="2">
    <source>
        <dbReference type="EMBL" id="QHT38682.1"/>
    </source>
</evidence>
<proteinExistence type="predicted"/>
<dbReference type="Pfam" id="PF19060">
    <property type="entry name" value="DVNP"/>
    <property type="match status" value="1"/>
</dbReference>
<sequence>MKSADGLYHIKGDTYELLEGSRAQVWHKNAFKTPGGLTRSQLLKNKHGRIVSRKKHGTAKKEKRLVKAGYTAKKGKFGAVKIGKSVKRKRCPNGTRKNKKTKKCQRKK</sequence>
<dbReference type="AlphaFoldDB" id="A0A6C0FBU7"/>
<name>A0A6C0FBU7_9ZZZZ</name>
<dbReference type="EMBL" id="MN738833">
    <property type="protein sequence ID" value="QHT38682.1"/>
    <property type="molecule type" value="Genomic_DNA"/>
</dbReference>
<protein>
    <submittedName>
        <fullName evidence="2">Uncharacterized protein</fullName>
    </submittedName>
</protein>
<reference evidence="2" key="1">
    <citation type="journal article" date="2020" name="Nature">
        <title>Giant virus diversity and host interactions through global metagenomics.</title>
        <authorList>
            <person name="Schulz F."/>
            <person name="Roux S."/>
            <person name="Paez-Espino D."/>
            <person name="Jungbluth S."/>
            <person name="Walsh D.A."/>
            <person name="Denef V.J."/>
            <person name="McMahon K.D."/>
            <person name="Konstantinidis K.T."/>
            <person name="Eloe-Fadrosh E.A."/>
            <person name="Kyrpides N.C."/>
            <person name="Woyke T."/>
        </authorList>
    </citation>
    <scope>NUCLEOTIDE SEQUENCE</scope>
    <source>
        <strain evidence="2">GVMAG-S-ERX556106-38</strain>
    </source>
</reference>
<organism evidence="2">
    <name type="scientific">viral metagenome</name>
    <dbReference type="NCBI Taxonomy" id="1070528"/>
    <lineage>
        <taxon>unclassified sequences</taxon>
        <taxon>metagenomes</taxon>
        <taxon>organismal metagenomes</taxon>
    </lineage>
</organism>
<dbReference type="InterPro" id="IPR043928">
    <property type="entry name" value="DNVP"/>
</dbReference>
<dbReference type="GO" id="GO:0003677">
    <property type="term" value="F:DNA binding"/>
    <property type="evidence" value="ECO:0007669"/>
    <property type="project" value="InterPro"/>
</dbReference>
<dbReference type="GO" id="GO:0051276">
    <property type="term" value="P:chromosome organization"/>
    <property type="evidence" value="ECO:0007669"/>
    <property type="project" value="InterPro"/>
</dbReference>
<feature type="region of interest" description="Disordered" evidence="1">
    <location>
        <begin position="85"/>
        <end position="108"/>
    </location>
</feature>
<evidence type="ECO:0000256" key="1">
    <source>
        <dbReference type="SAM" id="MobiDB-lite"/>
    </source>
</evidence>